<protein>
    <submittedName>
        <fullName evidence="3">P-type DNA transfer protein VirB5</fullName>
    </submittedName>
</protein>
<sequence length="212" mass="23627">MKKFIKKTLFVATFSLASPVFASGIPVVDAASIAESVKQLTAMKEQIENQVKQITELKNQVTALTDGKNLGNVLKEAVTHAVPDEWQDLYNTVNVDISKLTNPTTYDPNASLKNLANIEKMAQMATARIQPMLKDIEGLMSEINSSEGVKASTDLQNRISVQQAALALNQTQLDQMYRLYQINEQVIYEQNKRRDSCLLRTWDANNHGACSH</sequence>
<reference evidence="3 4" key="1">
    <citation type="submission" date="2018-06" db="EMBL/GenBank/DDBJ databases">
        <authorList>
            <consortium name="Pathogen Informatics"/>
            <person name="Doyle S."/>
        </authorList>
    </citation>
    <scope>NUCLEOTIDE SEQUENCE [LARGE SCALE GENOMIC DNA]</scope>
    <source>
        <strain evidence="3 4">NCTC11009</strain>
    </source>
</reference>
<name>A0A2X1UPP8_9BURK</name>
<dbReference type="Gene3D" id="1.20.58.430">
    <property type="entry name" value="Type IV secretion system, VirB5-domain"/>
    <property type="match status" value="1"/>
</dbReference>
<evidence type="ECO:0000313" key="3">
    <source>
        <dbReference type="EMBL" id="SPY09092.1"/>
    </source>
</evidence>
<feature type="signal peptide" evidence="2">
    <location>
        <begin position="1"/>
        <end position="22"/>
    </location>
</feature>
<organism evidence="3 4">
    <name type="scientific">Oligella urethralis</name>
    <dbReference type="NCBI Taxonomy" id="90245"/>
    <lineage>
        <taxon>Bacteria</taxon>
        <taxon>Pseudomonadati</taxon>
        <taxon>Pseudomonadota</taxon>
        <taxon>Betaproteobacteria</taxon>
        <taxon>Burkholderiales</taxon>
        <taxon>Alcaligenaceae</taxon>
        <taxon>Oligella</taxon>
    </lineage>
</organism>
<dbReference type="Proteomes" id="UP000250242">
    <property type="component" value="Unassembled WGS sequence"/>
</dbReference>
<keyword evidence="1" id="KW-0175">Coiled coil</keyword>
<proteinExistence type="predicted"/>
<evidence type="ECO:0000256" key="2">
    <source>
        <dbReference type="SAM" id="SignalP"/>
    </source>
</evidence>
<accession>A0A2X1UPP8</accession>
<dbReference type="RefSeq" id="WP_113062924.1">
    <property type="nucleotide sequence ID" value="NZ_UATH01000001.1"/>
</dbReference>
<dbReference type="Pfam" id="PF07996">
    <property type="entry name" value="T4SS"/>
    <property type="match status" value="2"/>
</dbReference>
<dbReference type="InterPro" id="IPR023220">
    <property type="entry name" value="T4SS_VirB5-domain"/>
</dbReference>
<dbReference type="AlphaFoldDB" id="A0A2X1UPP8"/>
<feature type="coiled-coil region" evidence="1">
    <location>
        <begin position="30"/>
        <end position="64"/>
    </location>
</feature>
<evidence type="ECO:0000256" key="1">
    <source>
        <dbReference type="SAM" id="Coils"/>
    </source>
</evidence>
<keyword evidence="2" id="KW-0732">Signal</keyword>
<gene>
    <name evidence="3" type="ORF">NCTC11009_02345</name>
</gene>
<dbReference type="CDD" id="cd14262">
    <property type="entry name" value="VirB5_like"/>
    <property type="match status" value="1"/>
</dbReference>
<feature type="chain" id="PRO_5016169943" evidence="2">
    <location>
        <begin position="23"/>
        <end position="212"/>
    </location>
</feature>
<dbReference type="EMBL" id="UATH01000001">
    <property type="protein sequence ID" value="SPY09092.1"/>
    <property type="molecule type" value="Genomic_DNA"/>
</dbReference>
<dbReference type="InterPro" id="IPR014158">
    <property type="entry name" value="T4SS_VirB5"/>
</dbReference>
<evidence type="ECO:0000313" key="4">
    <source>
        <dbReference type="Proteomes" id="UP000250242"/>
    </source>
</evidence>
<dbReference type="SUPFAM" id="SSF101082">
    <property type="entry name" value="Typo IV secretion system protein TraC"/>
    <property type="match status" value="1"/>
</dbReference>